<dbReference type="GO" id="GO:0006405">
    <property type="term" value="P:RNA export from nucleus"/>
    <property type="evidence" value="ECO:0007669"/>
    <property type="project" value="TreeGrafter"/>
</dbReference>
<feature type="compositionally biased region" description="Basic residues" evidence="21">
    <location>
        <begin position="473"/>
        <end position="484"/>
    </location>
</feature>
<evidence type="ECO:0000313" key="23">
    <source>
        <dbReference type="EMBL" id="KAK6188067.1"/>
    </source>
</evidence>
<dbReference type="GO" id="GO:0031965">
    <property type="term" value="C:nuclear membrane"/>
    <property type="evidence" value="ECO:0007669"/>
    <property type="project" value="UniProtKB-SubCell"/>
</dbReference>
<feature type="domain" description="RanBP2-type" evidence="22">
    <location>
        <begin position="733"/>
        <end position="762"/>
    </location>
</feature>
<feature type="compositionally biased region" description="Polar residues" evidence="21">
    <location>
        <begin position="396"/>
        <end position="431"/>
    </location>
</feature>
<dbReference type="Pfam" id="PF08604">
    <property type="entry name" value="Nup153"/>
    <property type="match status" value="1"/>
</dbReference>
<evidence type="ECO:0000256" key="11">
    <source>
        <dbReference type="ARBA" id="ARBA00023010"/>
    </source>
</evidence>
<feature type="region of interest" description="Disordered" evidence="21">
    <location>
        <begin position="1320"/>
        <end position="1341"/>
    </location>
</feature>
<feature type="compositionally biased region" description="Polar residues" evidence="21">
    <location>
        <begin position="972"/>
        <end position="985"/>
    </location>
</feature>
<evidence type="ECO:0000256" key="10">
    <source>
        <dbReference type="ARBA" id="ARBA00022927"/>
    </source>
</evidence>
<feature type="region of interest" description="Disordered" evidence="21">
    <location>
        <begin position="198"/>
        <end position="235"/>
    </location>
</feature>
<dbReference type="GO" id="GO:0008139">
    <property type="term" value="F:nuclear localization sequence binding"/>
    <property type="evidence" value="ECO:0007669"/>
    <property type="project" value="TreeGrafter"/>
</dbReference>
<dbReference type="SMART" id="SM00547">
    <property type="entry name" value="ZnF_RBZ"/>
    <property type="match status" value="3"/>
</dbReference>
<keyword evidence="15" id="KW-0539">Nucleus</keyword>
<keyword evidence="13" id="KW-0906">Nuclear pore complex</keyword>
<feature type="compositionally biased region" description="Polar residues" evidence="21">
    <location>
        <begin position="947"/>
        <end position="964"/>
    </location>
</feature>
<evidence type="ECO:0000256" key="7">
    <source>
        <dbReference type="ARBA" id="ARBA00022771"/>
    </source>
</evidence>
<keyword evidence="9" id="KW-0862">Zinc</keyword>
<feature type="region of interest" description="Disordered" evidence="21">
    <location>
        <begin position="1057"/>
        <end position="1089"/>
    </location>
</feature>
<evidence type="ECO:0000256" key="21">
    <source>
        <dbReference type="SAM" id="MobiDB-lite"/>
    </source>
</evidence>
<feature type="domain" description="RanBP2-type" evidence="22">
    <location>
        <begin position="831"/>
        <end position="860"/>
    </location>
</feature>
<evidence type="ECO:0000313" key="24">
    <source>
        <dbReference type="Proteomes" id="UP001347796"/>
    </source>
</evidence>
<dbReference type="Pfam" id="PF00641">
    <property type="entry name" value="Zn_ribbon_RanBP"/>
    <property type="match status" value="3"/>
</dbReference>
<dbReference type="Proteomes" id="UP001347796">
    <property type="component" value="Unassembled WGS sequence"/>
</dbReference>
<comment type="similarity">
    <text evidence="16">Belongs to the NUP153 family.</text>
</comment>
<feature type="compositionally biased region" description="Polar residues" evidence="21">
    <location>
        <begin position="1426"/>
        <end position="1443"/>
    </location>
</feature>
<feature type="compositionally biased region" description="Low complexity" evidence="21">
    <location>
        <begin position="1387"/>
        <end position="1413"/>
    </location>
</feature>
<keyword evidence="10" id="KW-0653">Protein transport</keyword>
<dbReference type="InterPro" id="IPR001876">
    <property type="entry name" value="Znf_RanBP2"/>
</dbReference>
<dbReference type="GO" id="GO:0008270">
    <property type="term" value="F:zinc ion binding"/>
    <property type="evidence" value="ECO:0007669"/>
    <property type="project" value="UniProtKB-KW"/>
</dbReference>
<feature type="region of interest" description="Disordered" evidence="21">
    <location>
        <begin position="1"/>
        <end position="28"/>
    </location>
</feature>
<dbReference type="FunFam" id="4.10.1060.10:FF:000001">
    <property type="entry name" value="Nuclear pore complex protein Nup153"/>
    <property type="match status" value="3"/>
</dbReference>
<dbReference type="PANTHER" id="PTHR23193:SF23">
    <property type="entry name" value="NUCLEAR PORE COMPLEX PROTEIN NUP153"/>
    <property type="match status" value="1"/>
</dbReference>
<evidence type="ECO:0000256" key="20">
    <source>
        <dbReference type="PROSITE-ProRule" id="PRU00322"/>
    </source>
</evidence>
<evidence type="ECO:0000256" key="1">
    <source>
        <dbReference type="ARBA" id="ARBA00001947"/>
    </source>
</evidence>
<keyword evidence="5" id="KW-0479">Metal-binding</keyword>
<keyword evidence="4" id="KW-0813">Transport</keyword>
<evidence type="ECO:0000256" key="12">
    <source>
        <dbReference type="ARBA" id="ARBA00023125"/>
    </source>
</evidence>
<dbReference type="Gene3D" id="4.10.1060.10">
    <property type="entry name" value="Zinc finger, RanBP2-type"/>
    <property type="match status" value="3"/>
</dbReference>
<feature type="compositionally biased region" description="Polar residues" evidence="21">
    <location>
        <begin position="363"/>
        <end position="384"/>
    </location>
</feature>
<keyword evidence="11" id="KW-0811">Translocation</keyword>
<keyword evidence="14" id="KW-0472">Membrane</keyword>
<evidence type="ECO:0000256" key="4">
    <source>
        <dbReference type="ARBA" id="ARBA00022448"/>
    </source>
</evidence>
<evidence type="ECO:0000256" key="2">
    <source>
        <dbReference type="ARBA" id="ARBA00004126"/>
    </source>
</evidence>
<feature type="compositionally biased region" description="Polar residues" evidence="21">
    <location>
        <begin position="1176"/>
        <end position="1192"/>
    </location>
</feature>
<feature type="region of interest" description="Disordered" evidence="21">
    <location>
        <begin position="1387"/>
        <end position="1463"/>
    </location>
</feature>
<comment type="cofactor">
    <cofactor evidence="1">
        <name>Zn(2+)</name>
        <dbReference type="ChEBI" id="CHEBI:29105"/>
    </cofactor>
</comment>
<feature type="domain" description="RanBP2-type" evidence="22">
    <location>
        <begin position="784"/>
        <end position="813"/>
    </location>
</feature>
<comment type="subcellular location">
    <subcellularLocation>
        <location evidence="2">Nucleus membrane</location>
    </subcellularLocation>
    <subcellularLocation>
        <location evidence="3">Nucleus</location>
        <location evidence="3">Nuclear pore complex</location>
    </subcellularLocation>
</comment>
<feature type="region of interest" description="Disordered" evidence="21">
    <location>
        <begin position="1173"/>
        <end position="1203"/>
    </location>
</feature>
<evidence type="ECO:0000256" key="3">
    <source>
        <dbReference type="ARBA" id="ARBA00004567"/>
    </source>
</evidence>
<evidence type="ECO:0000256" key="9">
    <source>
        <dbReference type="ARBA" id="ARBA00022833"/>
    </source>
</evidence>
<dbReference type="GO" id="GO:0003677">
    <property type="term" value="F:DNA binding"/>
    <property type="evidence" value="ECO:0007669"/>
    <property type="project" value="UniProtKB-KW"/>
</dbReference>
<evidence type="ECO:0000256" key="14">
    <source>
        <dbReference type="ARBA" id="ARBA00023136"/>
    </source>
</evidence>
<keyword evidence="8" id="KW-0509">mRNA transport</keyword>
<keyword evidence="12" id="KW-0238">DNA-binding</keyword>
<feature type="compositionally biased region" description="Low complexity" evidence="21">
    <location>
        <begin position="123"/>
        <end position="157"/>
    </location>
</feature>
<feature type="compositionally biased region" description="Basic and acidic residues" evidence="21">
    <location>
        <begin position="1193"/>
        <end position="1203"/>
    </location>
</feature>
<dbReference type="SUPFAM" id="SSF90209">
    <property type="entry name" value="Ran binding protein zinc finger-like"/>
    <property type="match status" value="3"/>
</dbReference>
<dbReference type="InterPro" id="IPR013913">
    <property type="entry name" value="Nup153_N"/>
</dbReference>
<dbReference type="GO" id="GO:0005643">
    <property type="term" value="C:nuclear pore"/>
    <property type="evidence" value="ECO:0007669"/>
    <property type="project" value="UniProtKB-SubCell"/>
</dbReference>
<gene>
    <name evidence="23" type="ORF">SNE40_004330</name>
</gene>
<feature type="region of interest" description="Disordered" evidence="21">
    <location>
        <begin position="947"/>
        <end position="1037"/>
    </location>
</feature>
<dbReference type="PROSITE" id="PS01358">
    <property type="entry name" value="ZF_RANBP2_1"/>
    <property type="match status" value="3"/>
</dbReference>
<feature type="compositionally biased region" description="Polar residues" evidence="21">
    <location>
        <begin position="214"/>
        <end position="230"/>
    </location>
</feature>
<dbReference type="PROSITE" id="PS50199">
    <property type="entry name" value="ZF_RANBP2_2"/>
    <property type="match status" value="3"/>
</dbReference>
<evidence type="ECO:0000256" key="18">
    <source>
        <dbReference type="ARBA" id="ARBA00078197"/>
    </source>
</evidence>
<feature type="compositionally biased region" description="Low complexity" evidence="21">
    <location>
        <begin position="1324"/>
        <end position="1337"/>
    </location>
</feature>
<dbReference type="GO" id="GO:0006606">
    <property type="term" value="P:protein import into nucleus"/>
    <property type="evidence" value="ECO:0007669"/>
    <property type="project" value="TreeGrafter"/>
</dbReference>
<dbReference type="InterPro" id="IPR026054">
    <property type="entry name" value="Nucleoporin"/>
</dbReference>
<feature type="region of interest" description="Disordered" evidence="21">
    <location>
        <begin position="46"/>
        <end position="157"/>
    </location>
</feature>
<evidence type="ECO:0000256" key="8">
    <source>
        <dbReference type="ARBA" id="ARBA00022816"/>
    </source>
</evidence>
<dbReference type="InterPro" id="IPR036443">
    <property type="entry name" value="Znf_RanBP2_sf"/>
</dbReference>
<keyword evidence="24" id="KW-1185">Reference proteome</keyword>
<feature type="compositionally biased region" description="Polar residues" evidence="21">
    <location>
        <begin position="449"/>
        <end position="466"/>
    </location>
</feature>
<evidence type="ECO:0000256" key="15">
    <source>
        <dbReference type="ARBA" id="ARBA00023242"/>
    </source>
</evidence>
<feature type="region of interest" description="Disordered" evidence="21">
    <location>
        <begin position="363"/>
        <end position="492"/>
    </location>
</feature>
<dbReference type="PANTHER" id="PTHR23193">
    <property type="entry name" value="NUCLEAR PORE COMPLEX PROTEIN NUP"/>
    <property type="match status" value="1"/>
</dbReference>
<evidence type="ECO:0000259" key="22">
    <source>
        <dbReference type="PROSITE" id="PS50199"/>
    </source>
</evidence>
<evidence type="ECO:0000256" key="5">
    <source>
        <dbReference type="ARBA" id="ARBA00022723"/>
    </source>
</evidence>
<evidence type="ECO:0000256" key="19">
    <source>
        <dbReference type="ARBA" id="ARBA00079437"/>
    </source>
</evidence>
<proteinExistence type="inferred from homology"/>
<evidence type="ECO:0000256" key="17">
    <source>
        <dbReference type="ARBA" id="ARBA00068609"/>
    </source>
</evidence>
<keyword evidence="6" id="KW-0677">Repeat</keyword>
<name>A0AAN8QC94_PATCE</name>
<dbReference type="GO" id="GO:0051028">
    <property type="term" value="P:mRNA transport"/>
    <property type="evidence" value="ECO:0007669"/>
    <property type="project" value="UniProtKB-KW"/>
</dbReference>
<feature type="compositionally biased region" description="Basic residues" evidence="21">
    <location>
        <begin position="1454"/>
        <end position="1463"/>
    </location>
</feature>
<evidence type="ECO:0000256" key="13">
    <source>
        <dbReference type="ARBA" id="ARBA00023132"/>
    </source>
</evidence>
<comment type="caution">
    <text evidence="23">The sequence shown here is derived from an EMBL/GenBank/DDBJ whole genome shotgun (WGS) entry which is preliminary data.</text>
</comment>
<evidence type="ECO:0000256" key="16">
    <source>
        <dbReference type="ARBA" id="ARBA00060842"/>
    </source>
</evidence>
<organism evidence="23 24">
    <name type="scientific">Patella caerulea</name>
    <name type="common">Rayed Mediterranean limpet</name>
    <dbReference type="NCBI Taxonomy" id="87958"/>
    <lineage>
        <taxon>Eukaryota</taxon>
        <taxon>Metazoa</taxon>
        <taxon>Spiralia</taxon>
        <taxon>Lophotrochozoa</taxon>
        <taxon>Mollusca</taxon>
        <taxon>Gastropoda</taxon>
        <taxon>Patellogastropoda</taxon>
        <taxon>Patelloidea</taxon>
        <taxon>Patellidae</taxon>
        <taxon>Patella</taxon>
    </lineage>
</organism>
<feature type="compositionally biased region" description="Polar residues" evidence="21">
    <location>
        <begin position="113"/>
        <end position="122"/>
    </location>
</feature>
<accession>A0AAN8QC94</accession>
<protein>
    <recommendedName>
        <fullName evidence="17">Nuclear pore complex protein Nup153</fullName>
    </recommendedName>
    <alternativeName>
        <fullName evidence="19">153 kDa nucleoporin</fullName>
    </alternativeName>
    <alternativeName>
        <fullName evidence="18">Nucleoporin Nup153</fullName>
    </alternativeName>
</protein>
<dbReference type="EMBL" id="JAZGQO010000003">
    <property type="protein sequence ID" value="KAK6188067.1"/>
    <property type="molecule type" value="Genomic_DNA"/>
</dbReference>
<dbReference type="GO" id="GO:0017056">
    <property type="term" value="F:structural constituent of nuclear pore"/>
    <property type="evidence" value="ECO:0007669"/>
    <property type="project" value="TreeGrafter"/>
</dbReference>
<reference evidence="23 24" key="1">
    <citation type="submission" date="2024-01" db="EMBL/GenBank/DDBJ databases">
        <title>The genome of the rayed Mediterranean limpet Patella caerulea (Linnaeus, 1758).</title>
        <authorList>
            <person name="Anh-Thu Weber A."/>
            <person name="Halstead-Nussloch G."/>
        </authorList>
    </citation>
    <scope>NUCLEOTIDE SEQUENCE [LARGE SCALE GENOMIC DNA]</scope>
    <source>
        <strain evidence="23">AATW-2023a</strain>
        <tissue evidence="23">Whole specimen</tissue>
    </source>
</reference>
<evidence type="ECO:0000256" key="6">
    <source>
        <dbReference type="ARBA" id="ARBA00022737"/>
    </source>
</evidence>
<feature type="compositionally biased region" description="Polar residues" evidence="21">
    <location>
        <begin position="47"/>
        <end position="62"/>
    </location>
</feature>
<keyword evidence="7 20" id="KW-0863">Zinc-finger</keyword>
<sequence>MATDGGGKLKPKRSQPAQKPYERRKSLYKKVTDTVKDLLSPSWLTDIVSTVKKSPPKQNYPSTLEEDEDEMFMSPPQSPNLANSYSGPPRIASQLENKLPAPQPKRSRVPVPSVSQNNPAFGSSTSHRSGSFSSSQLPLSRYGTNTNNPSTSTNRNIITRSPIHDNVSHLASGYSFEQQTNLLNLNEKELQQIKDNLSTGQTKPTSDSEDQHSRTVARNTSLKTDGSSQRARVRQNEVCQPIRPIEPVVTDKPSFKASLFGSPVIDTSLLGDDTLNQSSFYPGKTTFGGSSSVRNRSRLNITAPYQTALPIRKHMTPKLANNSFSAVTSSSARRILESLERMSTPLSDVKKIPMEVPSVSDSLLSFTPSSYRRQSRSFQPSVLSRRSLDVPIRSGPPTSQIRTHSIASISRNRQTVTSTPISSRKGSFTQEDSNETQEAPKRREDNGGISAQLTRDNLYETPSCSSGGAGGGKMKRDKTHHYSSKRPEDDDIMEIPSLKADFTLPVSNLPQIHFTATPIVKVDDDMAKCISETNKGELKFSFSSPVHQSQTPVNVESPGSNVKSFTFSSPLKADDKSKDAKSSTVAFTFMSTPSTAPKLKTTSVLGNGGIDFKTNQLSSKTDMNKSNLANFTSKSDNFKSSPVLKSGSVMDILGNGSSPKTLKQGSVMDILGKNSATSPASTLKEGSVMDILNKKEKNTVEPELRKADTVKMTAPEGTITGNKESLSSLFSKPSGAWSCDICMVQNNPDKTKCAACETPRPGSKPSVGSITGNKESLSSLFSKPSGAWSCDICMVQNNPDKTKCAACETPRPGSKPSVNQATSLSVLFKKEEGSWDCNVCLVQNKADVTKCISCETPKPGAKNTEGNSNTLSSGGIKFGSSGAGTITDSGFKVNTVDSNKTNTSACGFKFGTDATTPVTTGGFKFTNSQSSDKVSFASDDKLSDKTTGFSFGSKETTSSNQKTDTGFAFGNPESSGEQTSETGFTFGNPKASGGEKSETGFSFGIAKSTDDGQAGGGFSFSPPASSDNKTDNMAFGQTKTDVSSGFSLGAQSNSLFGGNTNSEKGFQFNQPMKTTDNSNSSQTKTNGQSSTVGFVFGASDSKNKIQETNNNNLVKDKSVEIKSGFSFGQSAPSSVGGFNMGSNSVLGDSQQKLPNDFTFGGSTTNTNTGGLGVFSSAPTGNLTNNTSFTSSKRTIDDDSDEPKAKKSFVFGASSTTTPNGPFDSKPTAAVQPETKSTAAPVFNFSANPTQQPNNTGFNFGVATPNVPVFTAVTKPAEKQPDSLFTFGGGGGGGNNSQSFGNTSNNFSGAPAAFGSSSFGGNGSTSGSTIGSTQATSAPAFGASSATPAFGASGQTSAFGNSSSFGATNNAGFQFSATPNLSFTGSSGSSTFQFSGKSNESGNATTAQTPQTPAFVFGGPGQAAVAPTTSFTATSFGTPGQPGSFNIGAGATDRKIKKAVRRKR</sequence>